<evidence type="ECO:0000256" key="11">
    <source>
        <dbReference type="PIRSR" id="PIRSR605792-51"/>
    </source>
</evidence>
<evidence type="ECO:0000256" key="2">
    <source>
        <dbReference type="ARBA" id="ARBA00004319"/>
    </source>
</evidence>
<dbReference type="FunFam" id="3.40.30.10:FF:000027">
    <property type="entry name" value="protein disulfide-isomerase A2"/>
    <property type="match status" value="1"/>
</dbReference>
<dbReference type="PANTHER" id="PTHR18929:SF93">
    <property type="entry name" value="PROTEIN DISULFIDE-ISOMERASE A2"/>
    <property type="match status" value="1"/>
</dbReference>
<keyword evidence="5 13" id="KW-0732">Signal</keyword>
<keyword evidence="9 13" id="KW-0413">Isomerase</keyword>
<dbReference type="FunCoup" id="H3ACS8">
    <property type="interactions" value="120"/>
</dbReference>
<evidence type="ECO:0000256" key="13">
    <source>
        <dbReference type="RuleBase" id="RU361130"/>
    </source>
</evidence>
<dbReference type="GO" id="GO:0003756">
    <property type="term" value="F:protein disulfide isomerase activity"/>
    <property type="evidence" value="ECO:0007669"/>
    <property type="project" value="UniProtKB-EC"/>
</dbReference>
<dbReference type="Ensembl" id="ENSLACT00000007511.1">
    <property type="protein sequence ID" value="ENSLACP00000007449.1"/>
    <property type="gene ID" value="ENSLACG00000006605.1"/>
</dbReference>
<dbReference type="CDD" id="cd02995">
    <property type="entry name" value="PDI_a_PDI_a'_C"/>
    <property type="match status" value="1"/>
</dbReference>
<dbReference type="NCBIfam" id="TIGR01130">
    <property type="entry name" value="ER_PDI_fam"/>
    <property type="match status" value="1"/>
</dbReference>
<dbReference type="EMBL" id="AFYH01121163">
    <property type="status" value="NOT_ANNOTATED_CDS"/>
    <property type="molecule type" value="Genomic_DNA"/>
</dbReference>
<comment type="subcellular location">
    <subcellularLocation>
        <location evidence="2">Endoplasmic reticulum lumen</location>
    </subcellularLocation>
</comment>
<evidence type="ECO:0000256" key="1">
    <source>
        <dbReference type="ARBA" id="ARBA00001182"/>
    </source>
</evidence>
<evidence type="ECO:0000256" key="6">
    <source>
        <dbReference type="ARBA" id="ARBA00022737"/>
    </source>
</evidence>
<dbReference type="OMA" id="REDYVWS"/>
<dbReference type="EMBL" id="AFYH01121165">
    <property type="status" value="NOT_ANNOTATED_CDS"/>
    <property type="molecule type" value="Genomic_DNA"/>
</dbReference>
<evidence type="ECO:0000256" key="3">
    <source>
        <dbReference type="ARBA" id="ARBA00006347"/>
    </source>
</evidence>
<evidence type="ECO:0000256" key="12">
    <source>
        <dbReference type="RuleBase" id="RU004208"/>
    </source>
</evidence>
<dbReference type="EMBL" id="AFYH01121164">
    <property type="status" value="NOT_ANNOTATED_CDS"/>
    <property type="molecule type" value="Genomic_DNA"/>
</dbReference>
<comment type="catalytic activity">
    <reaction evidence="1 13">
        <text>Catalyzes the rearrangement of -S-S- bonds in proteins.</text>
        <dbReference type="EC" id="5.3.4.1"/>
    </reaction>
</comment>
<name>H3ACS8_LATCH</name>
<proteinExistence type="inferred from homology"/>
<keyword evidence="6" id="KW-0677">Repeat</keyword>
<sequence>MKNFCLPLLTFALFLAVQANETEVKEEETSAKEDAQISDEITEEEDVLILNQHNFDRALKESKFLLVEFYAPWCGHCQAIAPEYAKAAGLLKNESSEIKLAKVDATEEEELSAEFEIKGFPTLKFFKDGDRKNPIDYKGKRTADGIVLWLQRRIGPSATILNSVASAEEFIESKEIVIVAFFEDLEDKDVETFYEVASDTIDATFGITSSAEIFNKYGISKDTVTLFKKFDEKRADFEVDEDLGLDKEELVKFISINSLELVTEFSEEQNSRKIFEAKIPNHILLFINKTLEQHREILEDFRNVAPSFRGKILFVHIDINGNNEHVLKYFGLKNEDVPTIRLINIETVKKYIISRKELSAETIKNFCQDAVDGKLKPHLMSEDIPEDWDKDPVKVLVGINFEEVAFHESKNVFVEFYAPWCEHCKELTPIWDQLGEKYKDHENIVIAKIDATANEVEGIQVQGFPTIKYFPAGSERKIIDYGAARDLETFSKFLDNGGELPEEEDETLVSFIFSTIHYSLLDSQPQL</sequence>
<dbReference type="SUPFAM" id="SSF52833">
    <property type="entry name" value="Thioredoxin-like"/>
    <property type="match status" value="4"/>
</dbReference>
<evidence type="ECO:0000256" key="10">
    <source>
        <dbReference type="ARBA" id="ARBA00023284"/>
    </source>
</evidence>
<dbReference type="PROSITE" id="PS51352">
    <property type="entry name" value="THIOREDOXIN_2"/>
    <property type="match status" value="2"/>
</dbReference>
<dbReference type="HOGENOM" id="CLU_025879_1_0_1"/>
<evidence type="ECO:0000313" key="15">
    <source>
        <dbReference type="Ensembl" id="ENSLACP00000007449.1"/>
    </source>
</evidence>
<dbReference type="InterPro" id="IPR005792">
    <property type="entry name" value="Prot_disulphide_isomerase"/>
</dbReference>
<reference evidence="15" key="3">
    <citation type="submission" date="2025-09" db="UniProtKB">
        <authorList>
            <consortium name="Ensembl"/>
        </authorList>
    </citation>
    <scope>IDENTIFICATION</scope>
</reference>
<evidence type="ECO:0000256" key="8">
    <source>
        <dbReference type="ARBA" id="ARBA00023157"/>
    </source>
</evidence>
<dbReference type="FunFam" id="3.40.30.10:FF:000042">
    <property type="entry name" value="protein disulfide-isomerase A2"/>
    <property type="match status" value="1"/>
</dbReference>
<accession>H3ACS8</accession>
<protein>
    <recommendedName>
        <fullName evidence="4 13">Protein disulfide-isomerase</fullName>
        <ecNumber evidence="4 13">5.3.4.1</ecNumber>
    </recommendedName>
</protein>
<feature type="chain" id="PRO_5005134166" description="Protein disulfide-isomerase" evidence="13">
    <location>
        <begin position="20"/>
        <end position="527"/>
    </location>
</feature>
<dbReference type="AlphaFoldDB" id="H3ACS8"/>
<feature type="signal peptide" evidence="13">
    <location>
        <begin position="1"/>
        <end position="19"/>
    </location>
</feature>
<evidence type="ECO:0000256" key="7">
    <source>
        <dbReference type="ARBA" id="ARBA00022824"/>
    </source>
</evidence>
<feature type="domain" description="Thioredoxin" evidence="14">
    <location>
        <begin position="13"/>
        <end position="155"/>
    </location>
</feature>
<dbReference type="InterPro" id="IPR036249">
    <property type="entry name" value="Thioredoxin-like_sf"/>
</dbReference>
<dbReference type="FunFam" id="3.40.30.10:FF:000456">
    <property type="entry name" value="Protein disulfide-isomerase"/>
    <property type="match status" value="1"/>
</dbReference>
<evidence type="ECO:0000313" key="16">
    <source>
        <dbReference type="Proteomes" id="UP000008672"/>
    </source>
</evidence>
<evidence type="ECO:0000259" key="14">
    <source>
        <dbReference type="PROSITE" id="PS51352"/>
    </source>
</evidence>
<evidence type="ECO:0000256" key="4">
    <source>
        <dbReference type="ARBA" id="ARBA00012723"/>
    </source>
</evidence>
<dbReference type="Gene3D" id="3.40.30.10">
    <property type="entry name" value="Glutaredoxin"/>
    <property type="match status" value="4"/>
</dbReference>
<dbReference type="PRINTS" id="PR00421">
    <property type="entry name" value="THIOREDOXIN"/>
</dbReference>
<gene>
    <name evidence="15" type="primary">PDIA2</name>
</gene>
<dbReference type="InterPro" id="IPR017937">
    <property type="entry name" value="Thioredoxin_CS"/>
</dbReference>
<keyword evidence="7" id="KW-0256">Endoplasmic reticulum</keyword>
<dbReference type="InParanoid" id="H3ACS8"/>
<keyword evidence="10 11" id="KW-0676">Redox-active center</keyword>
<dbReference type="GO" id="GO:0006457">
    <property type="term" value="P:protein folding"/>
    <property type="evidence" value="ECO:0007669"/>
    <property type="project" value="TreeGrafter"/>
</dbReference>
<dbReference type="NCBIfam" id="TIGR01126">
    <property type="entry name" value="pdi_dom"/>
    <property type="match status" value="1"/>
</dbReference>
<dbReference type="CDD" id="cd02982">
    <property type="entry name" value="PDI_b'_family"/>
    <property type="match status" value="1"/>
</dbReference>
<keyword evidence="16" id="KW-1185">Reference proteome</keyword>
<dbReference type="CDD" id="cd02981">
    <property type="entry name" value="PDI_b_family"/>
    <property type="match status" value="1"/>
</dbReference>
<organism evidence="15 16">
    <name type="scientific">Latimeria chalumnae</name>
    <name type="common">Coelacanth</name>
    <dbReference type="NCBI Taxonomy" id="7897"/>
    <lineage>
        <taxon>Eukaryota</taxon>
        <taxon>Metazoa</taxon>
        <taxon>Chordata</taxon>
        <taxon>Craniata</taxon>
        <taxon>Vertebrata</taxon>
        <taxon>Euteleostomi</taxon>
        <taxon>Coelacanthiformes</taxon>
        <taxon>Coelacanthidae</taxon>
        <taxon>Latimeria</taxon>
    </lineage>
</organism>
<dbReference type="PANTHER" id="PTHR18929">
    <property type="entry name" value="PROTEIN DISULFIDE ISOMERASE"/>
    <property type="match status" value="1"/>
</dbReference>
<dbReference type="Pfam" id="PF13848">
    <property type="entry name" value="Thioredoxin_6"/>
    <property type="match status" value="1"/>
</dbReference>
<dbReference type="Pfam" id="PF00085">
    <property type="entry name" value="Thioredoxin"/>
    <property type="match status" value="2"/>
</dbReference>
<dbReference type="GO" id="GO:0005788">
    <property type="term" value="C:endoplasmic reticulum lumen"/>
    <property type="evidence" value="ECO:0007669"/>
    <property type="project" value="UniProtKB-SubCell"/>
</dbReference>
<feature type="disulfide bond" description="Redox-active" evidence="11">
    <location>
        <begin position="74"/>
        <end position="77"/>
    </location>
</feature>
<dbReference type="GeneTree" id="ENSGT00940000165626"/>
<reference evidence="15" key="2">
    <citation type="submission" date="2025-08" db="UniProtKB">
        <authorList>
            <consortium name="Ensembl"/>
        </authorList>
    </citation>
    <scope>IDENTIFICATION</scope>
</reference>
<dbReference type="eggNOG" id="KOG0190">
    <property type="taxonomic scope" value="Eukaryota"/>
</dbReference>
<comment type="similarity">
    <text evidence="3 12">Belongs to the protein disulfide isomerase family.</text>
</comment>
<dbReference type="InterPro" id="IPR013766">
    <property type="entry name" value="Thioredoxin_domain"/>
</dbReference>
<dbReference type="CDD" id="cd02961">
    <property type="entry name" value="PDI_a_family"/>
    <property type="match status" value="1"/>
</dbReference>
<dbReference type="GO" id="GO:0034976">
    <property type="term" value="P:response to endoplasmic reticulum stress"/>
    <property type="evidence" value="ECO:0007669"/>
    <property type="project" value="TreeGrafter"/>
</dbReference>
<evidence type="ECO:0000256" key="9">
    <source>
        <dbReference type="ARBA" id="ARBA00023235"/>
    </source>
</evidence>
<dbReference type="InterPro" id="IPR005788">
    <property type="entry name" value="PDI_thioredoxin-like_dom"/>
</dbReference>
<feature type="domain" description="Thioredoxin" evidence="14">
    <location>
        <begin position="357"/>
        <end position="499"/>
    </location>
</feature>
<dbReference type="Bgee" id="ENSLACG00000006605">
    <property type="expression patterns" value="Expressed in mesonephros"/>
</dbReference>
<keyword evidence="8 11" id="KW-1015">Disulfide bond</keyword>
<dbReference type="EC" id="5.3.4.1" evidence="4 13"/>
<dbReference type="Proteomes" id="UP000008672">
    <property type="component" value="Unassembled WGS sequence"/>
</dbReference>
<reference evidence="16" key="1">
    <citation type="submission" date="2011-08" db="EMBL/GenBank/DDBJ databases">
        <title>The draft genome of Latimeria chalumnae.</title>
        <authorList>
            <person name="Di Palma F."/>
            <person name="Alfoldi J."/>
            <person name="Johnson J."/>
            <person name="Berlin A."/>
            <person name="Gnerre S."/>
            <person name="Jaffe D."/>
            <person name="MacCallum I."/>
            <person name="Young S."/>
            <person name="Walker B.J."/>
            <person name="Lander E."/>
            <person name="Lindblad-Toh K."/>
        </authorList>
    </citation>
    <scope>NUCLEOTIDE SEQUENCE [LARGE SCALE GENOMIC DNA]</scope>
    <source>
        <strain evidence="16">Wild caught</strain>
    </source>
</reference>
<dbReference type="EMBL" id="AFYH01121166">
    <property type="status" value="NOT_ANNOTATED_CDS"/>
    <property type="molecule type" value="Genomic_DNA"/>
</dbReference>
<evidence type="ECO:0000256" key="5">
    <source>
        <dbReference type="ARBA" id="ARBA00022729"/>
    </source>
</evidence>
<dbReference type="STRING" id="7897.ENSLACP00000007449"/>
<dbReference type="PROSITE" id="PS00194">
    <property type="entry name" value="THIOREDOXIN_1"/>
    <property type="match status" value="2"/>
</dbReference>
<feature type="disulfide bond" description="Redox-active" evidence="11">
    <location>
        <begin position="421"/>
        <end position="424"/>
    </location>
</feature>